<feature type="domain" description="SD-repeat containing protein B" evidence="5">
    <location>
        <begin position="2353"/>
        <end position="2392"/>
    </location>
</feature>
<evidence type="ECO:0000256" key="1">
    <source>
        <dbReference type="ARBA" id="ARBA00004613"/>
    </source>
</evidence>
<evidence type="ECO:0000313" key="7">
    <source>
        <dbReference type="Proteomes" id="UP000321907"/>
    </source>
</evidence>
<feature type="non-terminal residue" evidence="6">
    <location>
        <position position="2399"/>
    </location>
</feature>
<feature type="signal peptide" evidence="4">
    <location>
        <begin position="1"/>
        <end position="20"/>
    </location>
</feature>
<keyword evidence="7" id="KW-1185">Reference proteome</keyword>
<evidence type="ECO:0000259" key="5">
    <source>
        <dbReference type="Pfam" id="PF17210"/>
    </source>
</evidence>
<evidence type="ECO:0000313" key="6">
    <source>
        <dbReference type="EMBL" id="TXF83553.1"/>
    </source>
</evidence>
<reference evidence="6 7" key="1">
    <citation type="submission" date="2019-08" db="EMBL/GenBank/DDBJ databases">
        <title>Lewinella sp. strain SSH13 Genome sequencing and assembly.</title>
        <authorList>
            <person name="Kim I."/>
        </authorList>
    </citation>
    <scope>NUCLEOTIDE SEQUENCE [LARGE SCALE GENOMIC DNA]</scope>
    <source>
        <strain evidence="6 7">SSH13</strain>
    </source>
</reference>
<accession>A0A5C7F369</accession>
<evidence type="ECO:0000256" key="3">
    <source>
        <dbReference type="ARBA" id="ARBA00022729"/>
    </source>
</evidence>
<dbReference type="SUPFAM" id="SSF117074">
    <property type="entry name" value="Hypothetical protein PA1324"/>
    <property type="match status" value="6"/>
</dbReference>
<name>A0A5C7F369_9BACT</name>
<evidence type="ECO:0000256" key="2">
    <source>
        <dbReference type="ARBA" id="ARBA00022525"/>
    </source>
</evidence>
<keyword evidence="2" id="KW-0964">Secreted</keyword>
<feature type="domain" description="SD-repeat containing protein B" evidence="5">
    <location>
        <begin position="694"/>
        <end position="764"/>
    </location>
</feature>
<dbReference type="InterPro" id="IPR013783">
    <property type="entry name" value="Ig-like_fold"/>
</dbReference>
<proteinExistence type="predicted"/>
<dbReference type="RefSeq" id="WP_222707078.1">
    <property type="nucleotide sequence ID" value="NZ_VOXD01000059.1"/>
</dbReference>
<dbReference type="EMBL" id="VOXD01000059">
    <property type="protein sequence ID" value="TXF83553.1"/>
    <property type="molecule type" value="Genomic_DNA"/>
</dbReference>
<dbReference type="GO" id="GO:0005576">
    <property type="term" value="C:extracellular region"/>
    <property type="evidence" value="ECO:0007669"/>
    <property type="project" value="UniProtKB-SubCell"/>
</dbReference>
<feature type="domain" description="SD-repeat containing protein B" evidence="5">
    <location>
        <begin position="104"/>
        <end position="186"/>
    </location>
</feature>
<feature type="domain" description="SD-repeat containing protein B" evidence="5">
    <location>
        <begin position="1520"/>
        <end position="1593"/>
    </location>
</feature>
<feature type="domain" description="SD-repeat containing protein B" evidence="5">
    <location>
        <begin position="958"/>
        <end position="1041"/>
    </location>
</feature>
<keyword evidence="3 4" id="KW-0732">Signal</keyword>
<feature type="chain" id="PRO_5022995598" description="SD-repeat containing protein B domain-containing protein" evidence="4">
    <location>
        <begin position="21"/>
        <end position="2399"/>
    </location>
</feature>
<dbReference type="Pfam" id="PF17210">
    <property type="entry name" value="SdrD_B"/>
    <property type="match status" value="5"/>
</dbReference>
<comment type="subcellular location">
    <subcellularLocation>
        <location evidence="1">Secreted</location>
    </subcellularLocation>
</comment>
<organism evidence="6 7">
    <name type="scientific">Neolewinella aurantiaca</name>
    <dbReference type="NCBI Taxonomy" id="2602767"/>
    <lineage>
        <taxon>Bacteria</taxon>
        <taxon>Pseudomonadati</taxon>
        <taxon>Bacteroidota</taxon>
        <taxon>Saprospiria</taxon>
        <taxon>Saprospirales</taxon>
        <taxon>Lewinellaceae</taxon>
        <taxon>Neolewinella</taxon>
    </lineage>
</organism>
<sequence length="2399" mass="254632">MKNRVYLCLALICLAHYSFAASDGNRSISGSENIEEAAYNAGVYSRNLHSYAGTMVYALTSPDGWMAPDLHDTEAFFWAAAAGARPGEGFMSPPGPCIAGPGVIGGNVFNDYNNDGTDDGTDEIGQEEALVQVYNCDDELICETYTDEDGNWFCDNMTDGETYRVEFSTPLQSYLQPSYAGVDNGTNVQFITSPHCEVNYGVVDPADYCQENPQFSLACYVLGDPQFHTTQEAVLEASLLSGAFSPSSMFGPVGPSGTGNAQPPVSQSHIVNALTADIGTVRFMGYHRESNTILVASYMKRYAGFPNGPNNTALGTIYAIDRDNNPNTVVPLFTANAGMDVHEYASPDFNAPTFGDTQARDLVGYAGWGDIEVDEENDLLYAINYHDNLIYVIPLVQSGGTVTAGAATTIAYPAAITSLCNGDDWRPGALKIRQGYLYTAITCTALTSQSGPDLHTYIVRIPTNTPTPVFESVIDFRLNYPRQQFNGLNSTWRPWLNGVETPEILGVPSSYYPMPHVSDIEFDDRMNMVIGISDRKADYSGTFNANASYPSSGSRTINSGDIIRATKNSDGSYLIEDIINGASVNPEDEFFIGDGSSAVGTPGAQSANPVGHVESGFGAIAAQPGTNTIVMPSIYGGNFGGVRFMDATTGYYLRYLALFQTPITTTDGTGNGDFFGKAASLGDAEFLCEEIPIQIGNYVWEDKDADGVQDACEEPGIDGIPVSLYNNTTMMFEAVTTTANGGQYYFNDVGQDTDYSLVFGYDYTSVATDGLFDQGTATIVINGDPYELTSTNAVPSANSPFTSDLNDSDASLADVAALTSFPVINYTTSEATDHSLDVGLLRAIDCDLQITSIEPNCTGSDNNGTVTFTYDVTVNLSYNYPDLTTTPNGIEVTLDGVTMNTGPLNTATGTTSITFSGTSGPAYGLIVTAQFAGVPTCEDGAIVDLIACSPACVGGGGLGGNAFNDYDNDGADAGANEVGQANVLVEVYDCTGDLVCSTYTNADGDWSCPDLTNGAEQYRVEFSTPLQDYLQPSYAGTDNGTNVQFVNGGACGVDYGVVDPDDYCEANPLVTTTCYVNGDQTANLDAFVGVNYDNSGNVQTIANDVQVGAAWGVAFDRDDKLLFTSAILKRHAGFGPGGADAIYVFDYSSPAANGAGTLIATINLSTIGIDVGTDPRNPATNDLGATNQPTYDMNVFENVGKLGIGDIDIDYENNLLYLTNLKLGTVEVLDVSSPTSPVSVATYSLIREDCSGELRPWAIKYHDGQIYVGAVCEDASRAFIQRLDTQNGLVSKFYSFDLAYERGCILYNNVASGSGTCFASVNWRPWSDDYNDADAFVNAGANWKSLPQPIFSDLEFDTDGSLIIGMMDRWGHQAGYPNYMPNQSDNTLYSSVAGGDILRICKVGTQFVFEGGVGCDNNYTSLYTPGALEYYEDFIGTNGGHDETALGGLALIPGTGEVVGSITDPVRFGSSGFTWWDNSNGGQLRDRELTLSNYATVEAGFGKSGGLGDVELLCGVLPIQIGNYVWEDKDADGVQGACGEPGIDDIPVSLYNNTTMMFEAVTTTANGGQYYFNDVAEDTDYSIVFGYDYTATATEGLFNSGTGEFTVGGTPYELTSTDAPAGNDLDDSDATLMDAATLTGYPVINYTTSDTTDHTLDVGLHRVFECDLQITSVEPNCNYLDNGGTAEFTYDVTVNLSYNYPDLATTPDWIVVTLNGVSINSGSLSTATGTTSVTFTGVSGPAYGLIIGAEFFDAPSCAALTAVDLIACTPACAGGGGLGGNVFNDFDNDGADAGAAEVGQENALVEVYDCDGNLVCSTYTNADGDWSCPDLTDNTEQYRVEFSTPLQSYLQPGYAGVDNGTNTQFVMGGECEVDYATVDRVAYCGEDPTMITTCYITGPADDPGHESLGAVVTWPLSRRGTSTGSPRPTYIASIAEVGSTYGLAIQNTTATAFVGAFASRNIGYGPGGNGAVYAVDLNNIADPVVVALIPNTGTTVHGTNGWYRDSDFYSRPGKESLGDVEISSDGNTLYVVNLYDKHLYSIDVTPENPTYAITDLGAIPDPGCAGGGDDWRPFALKFHENKLYVGGVCSGETNASFAELSATVYRVELSGRSTDYSIILSRDLDGARDLVSSSLSNGRWRPWTNTFPPIPSQGFFVAYPSPLLSDIEIDEDNSLILGFRDRFPDQVSSGSLNPYDLNDNTAYGPATGGDINRACFNGASGALYAGSAVLGDWDWEGTGGCADNDPSADIEFYPDEILVNPSGVPYGHFETAQGALSQIADKEFIVTTALDPVFETGSGGVLIMNNTTGRATNDAQRGYTVFRGATSTNGGGFAGKGNGLGDLEAICDSPPIQIGNYVWLDDDEDGVQDACEEPVTGLPVTLYTQDDNGTLTQVDMTTT</sequence>
<gene>
    <name evidence="6" type="ORF">FUA23_21585</name>
</gene>
<dbReference type="InterPro" id="IPR033764">
    <property type="entry name" value="Sdr_B"/>
</dbReference>
<dbReference type="Gene3D" id="2.60.40.10">
    <property type="entry name" value="Immunoglobulins"/>
    <property type="match status" value="6"/>
</dbReference>
<dbReference type="SUPFAM" id="SSF75011">
    <property type="entry name" value="3-carboxy-cis,cis-mucoante lactonizing enzyme"/>
    <property type="match status" value="1"/>
</dbReference>
<dbReference type="Proteomes" id="UP000321907">
    <property type="component" value="Unassembled WGS sequence"/>
</dbReference>
<evidence type="ECO:0000256" key="4">
    <source>
        <dbReference type="SAM" id="SignalP"/>
    </source>
</evidence>
<comment type="caution">
    <text evidence="6">The sequence shown here is derived from an EMBL/GenBank/DDBJ whole genome shotgun (WGS) entry which is preliminary data.</text>
</comment>
<protein>
    <recommendedName>
        <fullName evidence="5">SD-repeat containing protein B domain-containing protein</fullName>
    </recommendedName>
</protein>